<keyword evidence="3" id="KW-1185">Reference proteome</keyword>
<feature type="region of interest" description="Disordered" evidence="1">
    <location>
        <begin position="1"/>
        <end position="34"/>
    </location>
</feature>
<gene>
    <name evidence="2" type="primary">Dgri\GH17119</name>
    <name evidence="2" type="ORF">Dgri_GH17119</name>
</gene>
<name>B4J0M5_DROGR</name>
<reference evidence="2 3" key="1">
    <citation type="journal article" date="2007" name="Nature">
        <title>Evolution of genes and genomes on the Drosophila phylogeny.</title>
        <authorList>
            <consortium name="Drosophila 12 Genomes Consortium"/>
            <person name="Clark A.G."/>
            <person name="Eisen M.B."/>
            <person name="Smith D.R."/>
            <person name="Bergman C.M."/>
            <person name="Oliver B."/>
            <person name="Markow T.A."/>
            <person name="Kaufman T.C."/>
            <person name="Kellis M."/>
            <person name="Gelbart W."/>
            <person name="Iyer V.N."/>
            <person name="Pollard D.A."/>
            <person name="Sackton T.B."/>
            <person name="Larracuente A.M."/>
            <person name="Singh N.D."/>
            <person name="Abad J.P."/>
            <person name="Abt D.N."/>
            <person name="Adryan B."/>
            <person name="Aguade M."/>
            <person name="Akashi H."/>
            <person name="Anderson W.W."/>
            <person name="Aquadro C.F."/>
            <person name="Ardell D.H."/>
            <person name="Arguello R."/>
            <person name="Artieri C.G."/>
            <person name="Barbash D.A."/>
            <person name="Barker D."/>
            <person name="Barsanti P."/>
            <person name="Batterham P."/>
            <person name="Batzoglou S."/>
            <person name="Begun D."/>
            <person name="Bhutkar A."/>
            <person name="Blanco E."/>
            <person name="Bosak S.A."/>
            <person name="Bradley R.K."/>
            <person name="Brand A.D."/>
            <person name="Brent M.R."/>
            <person name="Brooks A.N."/>
            <person name="Brown R.H."/>
            <person name="Butlin R.K."/>
            <person name="Caggese C."/>
            <person name="Calvi B.R."/>
            <person name="Bernardo de Carvalho A."/>
            <person name="Caspi A."/>
            <person name="Castrezana S."/>
            <person name="Celniker S.E."/>
            <person name="Chang J.L."/>
            <person name="Chapple C."/>
            <person name="Chatterji S."/>
            <person name="Chinwalla A."/>
            <person name="Civetta A."/>
            <person name="Clifton S.W."/>
            <person name="Comeron J.M."/>
            <person name="Costello J.C."/>
            <person name="Coyne J.A."/>
            <person name="Daub J."/>
            <person name="David R.G."/>
            <person name="Delcher A.L."/>
            <person name="Delehaunty K."/>
            <person name="Do C.B."/>
            <person name="Ebling H."/>
            <person name="Edwards K."/>
            <person name="Eickbush T."/>
            <person name="Evans J.D."/>
            <person name="Filipski A."/>
            <person name="Findeiss S."/>
            <person name="Freyhult E."/>
            <person name="Fulton L."/>
            <person name="Fulton R."/>
            <person name="Garcia A.C."/>
            <person name="Gardiner A."/>
            <person name="Garfield D.A."/>
            <person name="Garvin B.E."/>
            <person name="Gibson G."/>
            <person name="Gilbert D."/>
            <person name="Gnerre S."/>
            <person name="Godfrey J."/>
            <person name="Good R."/>
            <person name="Gotea V."/>
            <person name="Gravely B."/>
            <person name="Greenberg A.J."/>
            <person name="Griffiths-Jones S."/>
            <person name="Gross S."/>
            <person name="Guigo R."/>
            <person name="Gustafson E.A."/>
            <person name="Haerty W."/>
            <person name="Hahn M.W."/>
            <person name="Halligan D.L."/>
            <person name="Halpern A.L."/>
            <person name="Halter G.M."/>
            <person name="Han M.V."/>
            <person name="Heger A."/>
            <person name="Hillier L."/>
            <person name="Hinrichs A.S."/>
            <person name="Holmes I."/>
            <person name="Hoskins R.A."/>
            <person name="Hubisz M.J."/>
            <person name="Hultmark D."/>
            <person name="Huntley M.A."/>
            <person name="Jaffe D.B."/>
            <person name="Jagadeeshan S."/>
            <person name="Jeck W.R."/>
            <person name="Johnson J."/>
            <person name="Jones C.D."/>
            <person name="Jordan W.C."/>
            <person name="Karpen G.H."/>
            <person name="Kataoka E."/>
            <person name="Keightley P.D."/>
            <person name="Kheradpour P."/>
            <person name="Kirkness E.F."/>
            <person name="Koerich L.B."/>
            <person name="Kristiansen K."/>
            <person name="Kudrna D."/>
            <person name="Kulathinal R.J."/>
            <person name="Kumar S."/>
            <person name="Kwok R."/>
            <person name="Lander E."/>
            <person name="Langley C.H."/>
            <person name="Lapoint R."/>
            <person name="Lazzaro B.P."/>
            <person name="Lee S.J."/>
            <person name="Levesque L."/>
            <person name="Li R."/>
            <person name="Lin C.F."/>
            <person name="Lin M.F."/>
            <person name="Lindblad-Toh K."/>
            <person name="Llopart A."/>
            <person name="Long M."/>
            <person name="Low L."/>
            <person name="Lozovsky E."/>
            <person name="Lu J."/>
            <person name="Luo M."/>
            <person name="Machado C.A."/>
            <person name="Makalowski W."/>
            <person name="Marzo M."/>
            <person name="Matsuda M."/>
            <person name="Matzkin L."/>
            <person name="McAllister B."/>
            <person name="McBride C.S."/>
            <person name="McKernan B."/>
            <person name="McKernan K."/>
            <person name="Mendez-Lago M."/>
            <person name="Minx P."/>
            <person name="Mollenhauer M.U."/>
            <person name="Montooth K."/>
            <person name="Mount S.M."/>
            <person name="Mu X."/>
            <person name="Myers E."/>
            <person name="Negre B."/>
            <person name="Newfeld S."/>
            <person name="Nielsen R."/>
            <person name="Noor M.A."/>
            <person name="O'Grady P."/>
            <person name="Pachter L."/>
            <person name="Papaceit M."/>
            <person name="Parisi M.J."/>
            <person name="Parisi M."/>
            <person name="Parts L."/>
            <person name="Pedersen J.S."/>
            <person name="Pesole G."/>
            <person name="Phillippy A.M."/>
            <person name="Ponting C.P."/>
            <person name="Pop M."/>
            <person name="Porcelli D."/>
            <person name="Powell J.R."/>
            <person name="Prohaska S."/>
            <person name="Pruitt K."/>
            <person name="Puig M."/>
            <person name="Quesneville H."/>
            <person name="Ram K.R."/>
            <person name="Rand D."/>
            <person name="Rasmussen M.D."/>
            <person name="Reed L.K."/>
            <person name="Reenan R."/>
            <person name="Reily A."/>
            <person name="Remington K.A."/>
            <person name="Rieger T.T."/>
            <person name="Ritchie M.G."/>
            <person name="Robin C."/>
            <person name="Rogers Y.H."/>
            <person name="Rohde C."/>
            <person name="Rozas J."/>
            <person name="Rubenfield M.J."/>
            <person name="Ruiz A."/>
            <person name="Russo S."/>
            <person name="Salzberg S.L."/>
            <person name="Sanchez-Gracia A."/>
            <person name="Saranga D.J."/>
            <person name="Sato H."/>
            <person name="Schaeffer S.W."/>
            <person name="Schatz M.C."/>
            <person name="Schlenke T."/>
            <person name="Schwartz R."/>
            <person name="Segarra C."/>
            <person name="Singh R.S."/>
            <person name="Sirot L."/>
            <person name="Sirota M."/>
            <person name="Sisneros N.B."/>
            <person name="Smith C.D."/>
            <person name="Smith T.F."/>
            <person name="Spieth J."/>
            <person name="Stage D.E."/>
            <person name="Stark A."/>
            <person name="Stephan W."/>
            <person name="Strausberg R.L."/>
            <person name="Strempel S."/>
            <person name="Sturgill D."/>
            <person name="Sutton G."/>
            <person name="Sutton G.G."/>
            <person name="Tao W."/>
            <person name="Teichmann S."/>
            <person name="Tobari Y.N."/>
            <person name="Tomimura Y."/>
            <person name="Tsolas J.M."/>
            <person name="Valente V.L."/>
            <person name="Venter E."/>
            <person name="Venter J.C."/>
            <person name="Vicario S."/>
            <person name="Vieira F.G."/>
            <person name="Vilella A.J."/>
            <person name="Villasante A."/>
            <person name="Walenz B."/>
            <person name="Wang J."/>
            <person name="Wasserman M."/>
            <person name="Watts T."/>
            <person name="Wilson D."/>
            <person name="Wilson R.K."/>
            <person name="Wing R.A."/>
            <person name="Wolfner M.F."/>
            <person name="Wong A."/>
            <person name="Wong G.K."/>
            <person name="Wu C.I."/>
            <person name="Wu G."/>
            <person name="Yamamoto D."/>
            <person name="Yang H.P."/>
            <person name="Yang S.P."/>
            <person name="Yorke J.A."/>
            <person name="Yoshida K."/>
            <person name="Zdobnov E."/>
            <person name="Zhang P."/>
            <person name="Zhang Y."/>
            <person name="Zimin A.V."/>
            <person name="Baldwin J."/>
            <person name="Abdouelleil A."/>
            <person name="Abdulkadir J."/>
            <person name="Abebe A."/>
            <person name="Abera B."/>
            <person name="Abreu J."/>
            <person name="Acer S.C."/>
            <person name="Aftuck L."/>
            <person name="Alexander A."/>
            <person name="An P."/>
            <person name="Anderson E."/>
            <person name="Anderson S."/>
            <person name="Arachi H."/>
            <person name="Azer M."/>
            <person name="Bachantsang P."/>
            <person name="Barry A."/>
            <person name="Bayul T."/>
            <person name="Berlin A."/>
            <person name="Bessette D."/>
            <person name="Bloom T."/>
            <person name="Blye J."/>
            <person name="Boguslavskiy L."/>
            <person name="Bonnet C."/>
            <person name="Boukhgalter B."/>
            <person name="Bourzgui I."/>
            <person name="Brown A."/>
            <person name="Cahill P."/>
            <person name="Channer S."/>
            <person name="Cheshatsang Y."/>
            <person name="Chuda L."/>
            <person name="Citroen M."/>
            <person name="Collymore A."/>
            <person name="Cooke P."/>
            <person name="Costello M."/>
            <person name="D'Aco K."/>
            <person name="Daza R."/>
            <person name="De Haan G."/>
            <person name="DeGray S."/>
            <person name="DeMaso C."/>
            <person name="Dhargay N."/>
            <person name="Dooley K."/>
            <person name="Dooley E."/>
            <person name="Doricent M."/>
            <person name="Dorje P."/>
            <person name="Dorjee K."/>
            <person name="Dupes A."/>
            <person name="Elong R."/>
            <person name="Falk J."/>
            <person name="Farina A."/>
            <person name="Faro S."/>
            <person name="Ferguson D."/>
            <person name="Fisher S."/>
            <person name="Foley C.D."/>
            <person name="Franke A."/>
            <person name="Friedrich D."/>
            <person name="Gadbois L."/>
            <person name="Gearin G."/>
            <person name="Gearin C.R."/>
            <person name="Giannoukos G."/>
            <person name="Goode T."/>
            <person name="Graham J."/>
            <person name="Grandbois E."/>
            <person name="Grewal S."/>
            <person name="Gyaltsen K."/>
            <person name="Hafez N."/>
            <person name="Hagos B."/>
            <person name="Hall J."/>
            <person name="Henson C."/>
            <person name="Hollinger A."/>
            <person name="Honan T."/>
            <person name="Huard M.D."/>
            <person name="Hughes L."/>
            <person name="Hurhula B."/>
            <person name="Husby M.E."/>
            <person name="Kamat A."/>
            <person name="Kanga B."/>
            <person name="Kashin S."/>
            <person name="Khazanovich D."/>
            <person name="Kisner P."/>
            <person name="Lance K."/>
            <person name="Lara M."/>
            <person name="Lee W."/>
            <person name="Lennon N."/>
            <person name="Letendre F."/>
            <person name="LeVine R."/>
            <person name="Lipovsky A."/>
            <person name="Liu X."/>
            <person name="Liu J."/>
            <person name="Liu S."/>
            <person name="Lokyitsang T."/>
            <person name="Lokyitsang Y."/>
            <person name="Lubonja R."/>
            <person name="Lui A."/>
            <person name="MacDonald P."/>
            <person name="Magnisalis V."/>
            <person name="Maru K."/>
            <person name="Matthews C."/>
            <person name="McCusker W."/>
            <person name="McDonough S."/>
            <person name="Mehta T."/>
            <person name="Meldrim J."/>
            <person name="Meneus L."/>
            <person name="Mihai O."/>
            <person name="Mihalev A."/>
            <person name="Mihova T."/>
            <person name="Mittelman R."/>
            <person name="Mlenga V."/>
            <person name="Montmayeur A."/>
            <person name="Mulrain L."/>
            <person name="Navidi A."/>
            <person name="Naylor J."/>
            <person name="Negash T."/>
            <person name="Nguyen T."/>
            <person name="Nguyen N."/>
            <person name="Nicol R."/>
            <person name="Norbu C."/>
            <person name="Norbu N."/>
            <person name="Novod N."/>
            <person name="O'Neill B."/>
            <person name="Osman S."/>
            <person name="Markiewicz E."/>
            <person name="Oyono O.L."/>
            <person name="Patti C."/>
            <person name="Phunkhang P."/>
            <person name="Pierre F."/>
            <person name="Priest M."/>
            <person name="Raghuraman S."/>
            <person name="Rege F."/>
            <person name="Reyes R."/>
            <person name="Rise C."/>
            <person name="Rogov P."/>
            <person name="Ross K."/>
            <person name="Ryan E."/>
            <person name="Settipalli S."/>
            <person name="Shea T."/>
            <person name="Sherpa N."/>
            <person name="Shi L."/>
            <person name="Shih D."/>
            <person name="Sparrow T."/>
            <person name="Spaulding J."/>
            <person name="Stalker J."/>
            <person name="Stange-Thomann N."/>
            <person name="Stavropoulos S."/>
            <person name="Stone C."/>
            <person name="Strader C."/>
            <person name="Tesfaye S."/>
            <person name="Thomson T."/>
            <person name="Thoulutsang Y."/>
            <person name="Thoulutsang D."/>
            <person name="Topham K."/>
            <person name="Topping I."/>
            <person name="Tsamla T."/>
            <person name="Vassiliev H."/>
            <person name="Vo A."/>
            <person name="Wangchuk T."/>
            <person name="Wangdi T."/>
            <person name="Weiand M."/>
            <person name="Wilkinson J."/>
            <person name="Wilson A."/>
            <person name="Yadav S."/>
            <person name="Young G."/>
            <person name="Yu Q."/>
            <person name="Zembek L."/>
            <person name="Zhong D."/>
            <person name="Zimmer A."/>
            <person name="Zwirko Z."/>
            <person name="Jaffe D.B."/>
            <person name="Alvarez P."/>
            <person name="Brockman W."/>
            <person name="Butler J."/>
            <person name="Chin C."/>
            <person name="Gnerre S."/>
            <person name="Grabherr M."/>
            <person name="Kleber M."/>
            <person name="Mauceli E."/>
            <person name="MacCallum I."/>
        </authorList>
    </citation>
    <scope>NUCLEOTIDE SEQUENCE [LARGE SCALE GENOMIC DNA]</scope>
    <source>
        <strain evidence="3">Tucson 15287-2541.00</strain>
    </source>
</reference>
<dbReference type="AlphaFoldDB" id="B4J0M5"/>
<sequence length="91" mass="10576">MAQDQSQRQRQRRMGQKFVPQGDWAQQQLPQRLGKTAGKRWRHCTMRTKCKWASSECNYNLQLQLQLQLQAAGCRLARVQAAKSAACLDWD</sequence>
<evidence type="ECO:0000256" key="1">
    <source>
        <dbReference type="SAM" id="MobiDB-lite"/>
    </source>
</evidence>
<protein>
    <submittedName>
        <fullName evidence="2">GH17119</fullName>
    </submittedName>
</protein>
<dbReference type="InParanoid" id="B4J0M5"/>
<dbReference type="Proteomes" id="UP000001070">
    <property type="component" value="Unassembled WGS sequence"/>
</dbReference>
<proteinExistence type="predicted"/>
<evidence type="ECO:0000313" key="3">
    <source>
        <dbReference type="Proteomes" id="UP000001070"/>
    </source>
</evidence>
<evidence type="ECO:0000313" key="2">
    <source>
        <dbReference type="EMBL" id="EDV97880.1"/>
    </source>
</evidence>
<dbReference type="EMBL" id="CH916366">
    <property type="protein sequence ID" value="EDV97880.1"/>
    <property type="molecule type" value="Genomic_DNA"/>
</dbReference>
<dbReference type="HOGENOM" id="CLU_2429342_0_0_1"/>
<organism evidence="3">
    <name type="scientific">Drosophila grimshawi</name>
    <name type="common">Hawaiian fruit fly</name>
    <name type="synonym">Idiomyia grimshawi</name>
    <dbReference type="NCBI Taxonomy" id="7222"/>
    <lineage>
        <taxon>Eukaryota</taxon>
        <taxon>Metazoa</taxon>
        <taxon>Ecdysozoa</taxon>
        <taxon>Arthropoda</taxon>
        <taxon>Hexapoda</taxon>
        <taxon>Insecta</taxon>
        <taxon>Pterygota</taxon>
        <taxon>Neoptera</taxon>
        <taxon>Endopterygota</taxon>
        <taxon>Diptera</taxon>
        <taxon>Brachycera</taxon>
        <taxon>Muscomorpha</taxon>
        <taxon>Ephydroidea</taxon>
        <taxon>Drosophilidae</taxon>
        <taxon>Drosophila</taxon>
        <taxon>Hawaiian Drosophila</taxon>
    </lineage>
</organism>
<accession>B4J0M5</accession>